<dbReference type="SUPFAM" id="SSF50475">
    <property type="entry name" value="FMN-binding split barrel"/>
    <property type="match status" value="1"/>
</dbReference>
<gene>
    <name evidence="1" type="ORF">F5Z01DRAFT_667880</name>
</gene>
<dbReference type="OrthoDB" id="444432at2759"/>
<dbReference type="GeneID" id="70295213"/>
<sequence>MGRHELEYPKDATNTVKRHDERASYALRTIHELINGSPILHISFNIEGSPFPTTLPMLGQMGSFARPSSSTGDSLDLYVHGYVSSRIMNMGRKHTSEDGQKTETGLPVCVAASHVDGLVLALSSFSHSYNYRSAVLFGYATLVTDVEEKNYALEQITNGIVPDRWRHTRLPLTNAELQSTSVLRIRITSGSAKIRTGNAGDERDDMQNDELRDGNWTGVLPVYSSIGTPVGSDYNKVEVPAHVSEFIEDFNRESREYCVEAIKKK</sequence>
<dbReference type="InterPro" id="IPR024747">
    <property type="entry name" value="Pyridox_Oxase-rel"/>
</dbReference>
<dbReference type="InterPro" id="IPR012349">
    <property type="entry name" value="Split_barrel_FMN-bd"/>
</dbReference>
<dbReference type="Gene3D" id="2.30.110.10">
    <property type="entry name" value="Electron Transport, Fmn-binding Protein, Chain A"/>
    <property type="match status" value="1"/>
</dbReference>
<evidence type="ECO:0000313" key="1">
    <source>
        <dbReference type="EMBL" id="KAG9249955.1"/>
    </source>
</evidence>
<dbReference type="PANTHER" id="PTHR34071">
    <property type="entry name" value="5-NITROIMIDAZOLE ANTIBIOTICS RESISTANCE PROTEIN, NIMA-FAMILY-RELATED PROTEIN-RELATED"/>
    <property type="match status" value="1"/>
</dbReference>
<evidence type="ECO:0008006" key="3">
    <source>
        <dbReference type="Google" id="ProtNLM"/>
    </source>
</evidence>
<protein>
    <recommendedName>
        <fullName evidence="3">Flavin-nucleotide-binding protein</fullName>
    </recommendedName>
</protein>
<reference evidence="1" key="1">
    <citation type="journal article" date="2021" name="IMA Fungus">
        <title>Genomic characterization of three marine fungi, including Emericellopsis atlantica sp. nov. with signatures of a generalist lifestyle and marine biomass degradation.</title>
        <authorList>
            <person name="Hagestad O.C."/>
            <person name="Hou L."/>
            <person name="Andersen J.H."/>
            <person name="Hansen E.H."/>
            <person name="Altermark B."/>
            <person name="Li C."/>
            <person name="Kuhnert E."/>
            <person name="Cox R.J."/>
            <person name="Crous P.W."/>
            <person name="Spatafora J.W."/>
            <person name="Lail K."/>
            <person name="Amirebrahimi M."/>
            <person name="Lipzen A."/>
            <person name="Pangilinan J."/>
            <person name="Andreopoulos W."/>
            <person name="Hayes R.D."/>
            <person name="Ng V."/>
            <person name="Grigoriev I.V."/>
            <person name="Jackson S.A."/>
            <person name="Sutton T.D.S."/>
            <person name="Dobson A.D.W."/>
            <person name="Rama T."/>
        </authorList>
    </citation>
    <scope>NUCLEOTIDE SEQUENCE</scope>
    <source>
        <strain evidence="1">TS7</strain>
    </source>
</reference>
<dbReference type="RefSeq" id="XP_046113879.1">
    <property type="nucleotide sequence ID" value="XM_046264310.1"/>
</dbReference>
<comment type="caution">
    <text evidence="1">The sequence shown here is derived from an EMBL/GenBank/DDBJ whole genome shotgun (WGS) entry which is preliminary data.</text>
</comment>
<keyword evidence="2" id="KW-1185">Reference proteome</keyword>
<proteinExistence type="predicted"/>
<dbReference type="Proteomes" id="UP000887229">
    <property type="component" value="Unassembled WGS sequence"/>
</dbReference>
<organism evidence="1 2">
    <name type="scientific">Emericellopsis atlantica</name>
    <dbReference type="NCBI Taxonomy" id="2614577"/>
    <lineage>
        <taxon>Eukaryota</taxon>
        <taxon>Fungi</taxon>
        <taxon>Dikarya</taxon>
        <taxon>Ascomycota</taxon>
        <taxon>Pezizomycotina</taxon>
        <taxon>Sordariomycetes</taxon>
        <taxon>Hypocreomycetidae</taxon>
        <taxon>Hypocreales</taxon>
        <taxon>Bionectriaceae</taxon>
        <taxon>Emericellopsis</taxon>
    </lineage>
</organism>
<dbReference type="AlphaFoldDB" id="A0A9P7ZDE3"/>
<evidence type="ECO:0000313" key="2">
    <source>
        <dbReference type="Proteomes" id="UP000887229"/>
    </source>
</evidence>
<dbReference type="PANTHER" id="PTHR34071:SF2">
    <property type="entry name" value="FLAVIN-NUCLEOTIDE-BINDING PROTEIN"/>
    <property type="match status" value="1"/>
</dbReference>
<accession>A0A9P7ZDE3</accession>
<name>A0A9P7ZDE3_9HYPO</name>
<dbReference type="Pfam" id="PF12900">
    <property type="entry name" value="Pyridox_ox_2"/>
    <property type="match status" value="1"/>
</dbReference>
<dbReference type="EMBL" id="MU251287">
    <property type="protein sequence ID" value="KAG9249955.1"/>
    <property type="molecule type" value="Genomic_DNA"/>
</dbReference>